<dbReference type="EMBL" id="QGNZ01000004">
    <property type="protein sequence ID" value="PWS26404.1"/>
    <property type="molecule type" value="Genomic_DNA"/>
</dbReference>
<dbReference type="PANTHER" id="PTHR43861:SF6">
    <property type="entry name" value="METHYLTRANSFERASE TYPE 11"/>
    <property type="match status" value="1"/>
</dbReference>
<dbReference type="Proteomes" id="UP000245379">
    <property type="component" value="Unassembled WGS sequence"/>
</dbReference>
<dbReference type="Pfam" id="PF13489">
    <property type="entry name" value="Methyltransf_23"/>
    <property type="match status" value="1"/>
</dbReference>
<evidence type="ECO:0008006" key="3">
    <source>
        <dbReference type="Google" id="ProtNLM"/>
    </source>
</evidence>
<dbReference type="InterPro" id="IPR029063">
    <property type="entry name" value="SAM-dependent_MTases_sf"/>
</dbReference>
<proteinExistence type="predicted"/>
<comment type="caution">
    <text evidence="1">The sequence shown here is derived from an EMBL/GenBank/DDBJ whole genome shotgun (WGS) entry which is preliminary data.</text>
</comment>
<dbReference type="SUPFAM" id="SSF53335">
    <property type="entry name" value="S-adenosyl-L-methionine-dependent methyltransferases"/>
    <property type="match status" value="1"/>
</dbReference>
<protein>
    <recommendedName>
        <fullName evidence="3">Class I SAM-dependent methyltransferase</fullName>
    </recommendedName>
</protein>
<name>A0A317EIL7_9SPHI</name>
<sequence>MVPYCNLCQSNHVQLHLKLNDSHSIYTCKNCGNGFTDPPPQTIAYTEEDFHEQFGFTTIADLPKQWRNSVLKQIKFIKKYIHPNANILEIGCGQGLFLTQLEKEGYQVYGIEPSVKASAVARSKGLNVKTGYYPAQNFDGVKFDLIIMAQVLEHVEAPLELLQQISSLNKNAYLLLVQTNFKGLVPQKQKQNWYAWVPDQHFTHFTAKGIRFLTQTINLKTIEIEYSTLEHNNYWLSKCASILPGTGDQIHAMIKLF</sequence>
<dbReference type="CDD" id="cd02440">
    <property type="entry name" value="AdoMet_MTases"/>
    <property type="match status" value="1"/>
</dbReference>
<dbReference type="Gene3D" id="3.40.50.150">
    <property type="entry name" value="Vaccinia Virus protein VP39"/>
    <property type="match status" value="1"/>
</dbReference>
<gene>
    <name evidence="1" type="ORF">DHW03_16620</name>
</gene>
<accession>A0A317EIL7</accession>
<keyword evidence="2" id="KW-1185">Reference proteome</keyword>
<evidence type="ECO:0000313" key="2">
    <source>
        <dbReference type="Proteomes" id="UP000245379"/>
    </source>
</evidence>
<evidence type="ECO:0000313" key="1">
    <source>
        <dbReference type="EMBL" id="PWS26404.1"/>
    </source>
</evidence>
<dbReference type="AlphaFoldDB" id="A0A317EIL7"/>
<dbReference type="PANTHER" id="PTHR43861">
    <property type="entry name" value="TRANS-ACONITATE 2-METHYLTRANSFERASE-RELATED"/>
    <property type="match status" value="1"/>
</dbReference>
<organism evidence="1 2">
    <name type="scientific">Pedobacter yonginense</name>
    <dbReference type="NCBI Taxonomy" id="651869"/>
    <lineage>
        <taxon>Bacteria</taxon>
        <taxon>Pseudomonadati</taxon>
        <taxon>Bacteroidota</taxon>
        <taxon>Sphingobacteriia</taxon>
        <taxon>Sphingobacteriales</taxon>
        <taxon>Sphingobacteriaceae</taxon>
        <taxon>Pedobacter</taxon>
    </lineage>
</organism>
<reference evidence="1 2" key="1">
    <citation type="submission" date="2018-05" db="EMBL/GenBank/DDBJ databases">
        <title>Pedobacter paludis sp. nov., isolated from wetland soil.</title>
        <authorList>
            <person name="Zhang Y."/>
            <person name="Wang G."/>
        </authorList>
    </citation>
    <scope>NUCLEOTIDE SEQUENCE [LARGE SCALE GENOMIC DNA]</scope>
    <source>
        <strain evidence="1 2">KCTC22721</strain>
    </source>
</reference>